<dbReference type="AlphaFoldDB" id="A0A9D4UTM6"/>
<dbReference type="EMBL" id="JABFUD020000011">
    <property type="protein sequence ID" value="KAI5073894.1"/>
    <property type="molecule type" value="Genomic_DNA"/>
</dbReference>
<evidence type="ECO:0000313" key="2">
    <source>
        <dbReference type="Proteomes" id="UP000886520"/>
    </source>
</evidence>
<gene>
    <name evidence="1" type="ORF">GOP47_0011907</name>
</gene>
<name>A0A9D4UTM6_ADICA</name>
<organism evidence="1 2">
    <name type="scientific">Adiantum capillus-veneris</name>
    <name type="common">Maidenhair fern</name>
    <dbReference type="NCBI Taxonomy" id="13818"/>
    <lineage>
        <taxon>Eukaryota</taxon>
        <taxon>Viridiplantae</taxon>
        <taxon>Streptophyta</taxon>
        <taxon>Embryophyta</taxon>
        <taxon>Tracheophyta</taxon>
        <taxon>Polypodiopsida</taxon>
        <taxon>Polypodiidae</taxon>
        <taxon>Polypodiales</taxon>
        <taxon>Pteridineae</taxon>
        <taxon>Pteridaceae</taxon>
        <taxon>Vittarioideae</taxon>
        <taxon>Adiantum</taxon>
    </lineage>
</organism>
<accession>A0A9D4UTM6</accession>
<dbReference type="Proteomes" id="UP000886520">
    <property type="component" value="Chromosome 11"/>
</dbReference>
<keyword evidence="2" id="KW-1185">Reference proteome</keyword>
<protein>
    <submittedName>
        <fullName evidence="1">Uncharacterized protein</fullName>
    </submittedName>
</protein>
<proteinExistence type="predicted"/>
<evidence type="ECO:0000313" key="1">
    <source>
        <dbReference type="EMBL" id="KAI5073894.1"/>
    </source>
</evidence>
<comment type="caution">
    <text evidence="1">The sequence shown here is derived from an EMBL/GenBank/DDBJ whole genome shotgun (WGS) entry which is preliminary data.</text>
</comment>
<reference evidence="1" key="1">
    <citation type="submission" date="2021-01" db="EMBL/GenBank/DDBJ databases">
        <title>Adiantum capillus-veneris genome.</title>
        <authorList>
            <person name="Fang Y."/>
            <person name="Liao Q."/>
        </authorList>
    </citation>
    <scope>NUCLEOTIDE SEQUENCE</scope>
    <source>
        <strain evidence="1">H3</strain>
        <tissue evidence="1">Leaf</tissue>
    </source>
</reference>
<feature type="non-terminal residue" evidence="1">
    <location>
        <position position="120"/>
    </location>
</feature>
<sequence>MPLQSLATPNSRHRQNPFFLDAHKRLYFALPQANVPSLQPSATDHHPPGCPQPLAFLVATCGSSDLVPTAALATLHAWRRPPPSSRLGGPRMVAPSAAARLHQLVLACKQAALPCSSAPG</sequence>